<dbReference type="AlphaFoldDB" id="A0A564VXQ7"/>
<keyword evidence="2" id="KW-1185">Reference proteome</keyword>
<reference evidence="1 2" key="1">
    <citation type="submission" date="2019-07" db="EMBL/GenBank/DDBJ databases">
        <authorList>
            <person name="Hibberd C M."/>
            <person name="Gehrig L. J."/>
            <person name="Chang H.-W."/>
            <person name="Venkatesh S."/>
        </authorList>
    </citation>
    <scope>NUCLEOTIDE SEQUENCE [LARGE SCALE GENOMIC DNA]</scope>
    <source>
        <strain evidence="1">Blautia_luti_SSTS_Bg7063</strain>
    </source>
</reference>
<accession>A0A564VXQ7</accession>
<sequence length="81" mass="9568">MNYAIESMDMSDFCRLYSDKYKKNYKVENPGTENCCSGIIKLLMTYHFHQIHNSVKLSCLCRTFPHFQNFYDSGNLIRAEI</sequence>
<dbReference type="EMBL" id="CABHNW010000071">
    <property type="protein sequence ID" value="VUX37158.1"/>
    <property type="molecule type" value="Genomic_DNA"/>
</dbReference>
<dbReference type="Proteomes" id="UP000408482">
    <property type="component" value="Unassembled WGS sequence"/>
</dbReference>
<evidence type="ECO:0000313" key="2">
    <source>
        <dbReference type="Proteomes" id="UP000408482"/>
    </source>
</evidence>
<gene>
    <name evidence="1" type="ORF">RSSSTS7063_03091</name>
</gene>
<evidence type="ECO:0000313" key="1">
    <source>
        <dbReference type="EMBL" id="VUX37158.1"/>
    </source>
</evidence>
<name>A0A564VXQ7_9FIRM</name>
<proteinExistence type="predicted"/>
<protein>
    <submittedName>
        <fullName evidence="1">Uncharacterized protein</fullName>
    </submittedName>
</protein>
<organism evidence="1 2">
    <name type="scientific">Blautia luti</name>
    <dbReference type="NCBI Taxonomy" id="89014"/>
    <lineage>
        <taxon>Bacteria</taxon>
        <taxon>Bacillati</taxon>
        <taxon>Bacillota</taxon>
        <taxon>Clostridia</taxon>
        <taxon>Lachnospirales</taxon>
        <taxon>Lachnospiraceae</taxon>
        <taxon>Blautia</taxon>
    </lineage>
</organism>